<dbReference type="CDD" id="cd22667">
    <property type="entry name" value="FHA_NBN"/>
    <property type="match status" value="1"/>
</dbReference>
<dbReference type="Pfam" id="PF16508">
    <property type="entry name" value="NIBRIN_BRCT_II"/>
    <property type="match status" value="1"/>
</dbReference>
<keyword evidence="9" id="KW-1185">Reference proteome</keyword>
<dbReference type="SUPFAM" id="SSF49879">
    <property type="entry name" value="SMAD/FHA domain"/>
    <property type="match status" value="1"/>
</dbReference>
<dbReference type="PANTHER" id="PTHR12162:SF0">
    <property type="entry name" value="NIBRIN"/>
    <property type="match status" value="1"/>
</dbReference>
<dbReference type="OrthoDB" id="552194at2759"/>
<dbReference type="GO" id="GO:0007095">
    <property type="term" value="P:mitotic G2 DNA damage checkpoint signaling"/>
    <property type="evidence" value="ECO:0007669"/>
    <property type="project" value="InterPro"/>
</dbReference>
<feature type="compositionally biased region" description="Polar residues" evidence="6">
    <location>
        <begin position="685"/>
        <end position="694"/>
    </location>
</feature>
<dbReference type="GO" id="GO:0000724">
    <property type="term" value="P:double-strand break repair via homologous recombination"/>
    <property type="evidence" value="ECO:0007669"/>
    <property type="project" value="TreeGrafter"/>
</dbReference>
<evidence type="ECO:0000256" key="2">
    <source>
        <dbReference type="ARBA" id="ARBA00022763"/>
    </source>
</evidence>
<dbReference type="PROSITE" id="PS50006">
    <property type="entry name" value="FHA_DOMAIN"/>
    <property type="match status" value="1"/>
</dbReference>
<dbReference type="Proteomes" id="UP000664169">
    <property type="component" value="Unassembled WGS sequence"/>
</dbReference>
<feature type="compositionally biased region" description="Polar residues" evidence="6">
    <location>
        <begin position="716"/>
        <end position="725"/>
    </location>
</feature>
<evidence type="ECO:0000256" key="3">
    <source>
        <dbReference type="ARBA" id="ARBA00023204"/>
    </source>
</evidence>
<feature type="region of interest" description="Disordered" evidence="6">
    <location>
        <begin position="683"/>
        <end position="814"/>
    </location>
</feature>
<feature type="compositionally biased region" description="Basic and acidic residues" evidence="6">
    <location>
        <begin position="695"/>
        <end position="714"/>
    </location>
</feature>
<dbReference type="Gene3D" id="2.60.200.20">
    <property type="match status" value="1"/>
</dbReference>
<feature type="region of interest" description="Disordered" evidence="6">
    <location>
        <begin position="548"/>
        <end position="580"/>
    </location>
</feature>
<comment type="similarity">
    <text evidence="5">Belongs to the Nibrin family.</text>
</comment>
<evidence type="ECO:0000256" key="1">
    <source>
        <dbReference type="ARBA" id="ARBA00004123"/>
    </source>
</evidence>
<reference evidence="8" key="1">
    <citation type="submission" date="2021-03" db="EMBL/GenBank/DDBJ databases">
        <authorList>
            <person name="Tagirdzhanova G."/>
        </authorList>
    </citation>
    <scope>NUCLEOTIDE SEQUENCE</scope>
</reference>
<evidence type="ECO:0000256" key="5">
    <source>
        <dbReference type="ARBA" id="ARBA00044757"/>
    </source>
</evidence>
<dbReference type="InterPro" id="IPR043014">
    <property type="entry name" value="Nibrin_BRCT2_sf"/>
</dbReference>
<dbReference type="GO" id="GO:0003684">
    <property type="term" value="F:damaged DNA binding"/>
    <property type="evidence" value="ECO:0007669"/>
    <property type="project" value="TreeGrafter"/>
</dbReference>
<keyword evidence="4" id="KW-0539">Nucleus</keyword>
<dbReference type="InterPro" id="IPR032429">
    <property type="entry name" value="Nibrin_BRCT2"/>
</dbReference>
<evidence type="ECO:0000313" key="9">
    <source>
        <dbReference type="Proteomes" id="UP000664169"/>
    </source>
</evidence>
<proteinExistence type="inferred from homology"/>
<evidence type="ECO:0000256" key="6">
    <source>
        <dbReference type="SAM" id="MobiDB-lite"/>
    </source>
</evidence>
<feature type="domain" description="FHA" evidence="7">
    <location>
        <begin position="24"/>
        <end position="91"/>
    </location>
</feature>
<dbReference type="InterPro" id="IPR040227">
    <property type="entry name" value="Nibrin-rel"/>
</dbReference>
<dbReference type="InterPro" id="IPR000253">
    <property type="entry name" value="FHA_dom"/>
</dbReference>
<dbReference type="Pfam" id="PF00498">
    <property type="entry name" value="FHA"/>
    <property type="match status" value="1"/>
</dbReference>
<feature type="compositionally biased region" description="Acidic residues" evidence="6">
    <location>
        <begin position="731"/>
        <end position="740"/>
    </location>
</feature>
<keyword evidence="3" id="KW-0234">DNA repair</keyword>
<feature type="compositionally biased region" description="Polar residues" evidence="6">
    <location>
        <begin position="420"/>
        <end position="436"/>
    </location>
</feature>
<feature type="compositionally biased region" description="Basic and acidic residues" evidence="6">
    <location>
        <begin position="568"/>
        <end position="580"/>
    </location>
</feature>
<dbReference type="GO" id="GO:0030870">
    <property type="term" value="C:Mre11 complex"/>
    <property type="evidence" value="ECO:0007669"/>
    <property type="project" value="InterPro"/>
</dbReference>
<dbReference type="Gene3D" id="3.40.50.10980">
    <property type="entry name" value="Nibrin, BRCT2 domain"/>
    <property type="match status" value="1"/>
</dbReference>
<dbReference type="SMART" id="SM00240">
    <property type="entry name" value="FHA"/>
    <property type="match status" value="1"/>
</dbReference>
<feature type="compositionally biased region" description="Basic and acidic residues" evidence="6">
    <location>
        <begin position="747"/>
        <end position="756"/>
    </location>
</feature>
<dbReference type="PANTHER" id="PTHR12162">
    <property type="entry name" value="NIBRIN-RELATED"/>
    <property type="match status" value="1"/>
</dbReference>
<feature type="compositionally biased region" description="Low complexity" evidence="6">
    <location>
        <begin position="759"/>
        <end position="771"/>
    </location>
</feature>
<feature type="compositionally biased region" description="Polar residues" evidence="6">
    <location>
        <begin position="374"/>
        <end position="413"/>
    </location>
</feature>
<sequence>MWLLESDGDVLESKRVWLRPGKTYLFGRTHSRSDTKGKGIKVEHSTISRKHATINVELPYPGSVNSLTARSGLKIEDLKSKHGTFIGERKLCGETLVLRGDHHTFRLGGLEETFSIKWHSVVFTLKPPTKDKDKKLFREKCELLEPLDIKVIDKFDSNETTHVVSNKRNTPQTLQALVHAKYIVDDGVLKELEYVTTEDNLDEPESMSRLELDFDRSWPDPLKFLPAANREPVPRSETYFKPDEARRDVFNGYTFVMFDKKQYDSLQPAIAGGGGRAKLHELKLGVSTSADIMRIMKSEFEAAESRMEGSGYGVLHVRLNVTDPAYEDWAIQIQTESVTDMRQGLVEQNEFLDAILTKDARGLVKKIDISADSATGTGTNIVSGRTRSSNESHGSSIAQQRSQTQLRHQTSEQSSHRQAQESATMNISPSTQNGAPQIQEEEQTTTTTGRSRRGRIRGTTARAFQGFVDDPFEPETPSVEHVALQEDDKISTPEPQSRSMDVDKLSAIEDEDITFRSPRKRPLPPDLEPGEDINAKLYPAQAAAKKRKIEAAETTQQDATTVPQQDPVQREKKVLKANPEVKYEAQMRNVREKQEAIKDEDLEPMHNQLEKMTFAEKQSLAKFREFEVKPRNHMANKSDIKDTRWNDEWNGRRNFKGFIRRGQPAAQRNGPRVIIATEPIRVESATEQYLASKQTEAKRKKEKSKEEAIERDPESEVSQDFTDANTHQEEVPAELLDDGGPEVVDVDAPRTTRAMDKGSSAPSRARTTAASLKRQASTTTTGPTKKNRKLNLRMGDDEASSEEDEIPKFRFKKK</sequence>
<dbReference type="AlphaFoldDB" id="A0A8H3FTD0"/>
<feature type="region of interest" description="Disordered" evidence="6">
    <location>
        <begin position="514"/>
        <end position="533"/>
    </location>
</feature>
<dbReference type="EMBL" id="CAJPDQ010000031">
    <property type="protein sequence ID" value="CAF9928964.1"/>
    <property type="molecule type" value="Genomic_DNA"/>
</dbReference>
<feature type="compositionally biased region" description="Polar residues" evidence="6">
    <location>
        <begin position="774"/>
        <end position="784"/>
    </location>
</feature>
<protein>
    <recommendedName>
        <fullName evidence="7">FHA domain-containing protein</fullName>
    </recommendedName>
</protein>
<gene>
    <name evidence="8" type="ORF">GOMPHAMPRED_005269</name>
</gene>
<comment type="caution">
    <text evidence="8">The sequence shown here is derived from an EMBL/GenBank/DDBJ whole genome shotgun (WGS) entry which is preliminary data.</text>
</comment>
<accession>A0A8H3FTD0</accession>
<dbReference type="InterPro" id="IPR008984">
    <property type="entry name" value="SMAD_FHA_dom_sf"/>
</dbReference>
<feature type="region of interest" description="Disordered" evidence="6">
    <location>
        <begin position="374"/>
        <end position="501"/>
    </location>
</feature>
<comment type="subcellular location">
    <subcellularLocation>
        <location evidence="1">Nucleus</location>
    </subcellularLocation>
</comment>
<evidence type="ECO:0000313" key="8">
    <source>
        <dbReference type="EMBL" id="CAF9928964.1"/>
    </source>
</evidence>
<feature type="compositionally biased region" description="Low complexity" evidence="6">
    <location>
        <begin position="552"/>
        <end position="561"/>
    </location>
</feature>
<name>A0A8H3FTD0_9LECA</name>
<evidence type="ECO:0000259" key="7">
    <source>
        <dbReference type="PROSITE" id="PS50006"/>
    </source>
</evidence>
<evidence type="ECO:0000256" key="4">
    <source>
        <dbReference type="ARBA" id="ARBA00023242"/>
    </source>
</evidence>
<keyword evidence="2" id="KW-0227">DNA damage</keyword>
<organism evidence="8 9">
    <name type="scientific">Gomphillus americanus</name>
    <dbReference type="NCBI Taxonomy" id="1940652"/>
    <lineage>
        <taxon>Eukaryota</taxon>
        <taxon>Fungi</taxon>
        <taxon>Dikarya</taxon>
        <taxon>Ascomycota</taxon>
        <taxon>Pezizomycotina</taxon>
        <taxon>Lecanoromycetes</taxon>
        <taxon>OSLEUM clade</taxon>
        <taxon>Ostropomycetidae</taxon>
        <taxon>Ostropales</taxon>
        <taxon>Graphidaceae</taxon>
        <taxon>Gomphilloideae</taxon>
        <taxon>Gomphillus</taxon>
    </lineage>
</organism>